<accession>A0A8C9FRC1</accession>
<dbReference type="Ensembl" id="ENSPSTT00000020354.1">
    <property type="protein sequence ID" value="ENSPSTP00000019421.1"/>
    <property type="gene ID" value="ENSPSTG00000014046.1"/>
</dbReference>
<reference evidence="1" key="1">
    <citation type="submission" date="2025-08" db="UniProtKB">
        <authorList>
            <consortium name="Ensembl"/>
        </authorList>
    </citation>
    <scope>IDENTIFICATION</scope>
</reference>
<dbReference type="AlphaFoldDB" id="A0A8C9FRC1"/>
<dbReference type="Proteomes" id="UP000694428">
    <property type="component" value="Unplaced"/>
</dbReference>
<sequence>TPCDKQGHSQLHQCSEPHPLTKLRCCVIRNSFISLSYRFLGHSWTREVPEHACLLLPQSSRLYHGKGDVPGCPRRLWMPHPCRH</sequence>
<protein>
    <submittedName>
        <fullName evidence="1">Uncharacterized protein</fullName>
    </submittedName>
</protein>
<organism evidence="1 2">
    <name type="scientific">Pavo cristatus</name>
    <name type="common">Indian peafowl</name>
    <name type="synonym">Blue peafowl</name>
    <dbReference type="NCBI Taxonomy" id="9049"/>
    <lineage>
        <taxon>Eukaryota</taxon>
        <taxon>Metazoa</taxon>
        <taxon>Chordata</taxon>
        <taxon>Craniata</taxon>
        <taxon>Vertebrata</taxon>
        <taxon>Euteleostomi</taxon>
        <taxon>Archelosauria</taxon>
        <taxon>Archosauria</taxon>
        <taxon>Dinosauria</taxon>
        <taxon>Saurischia</taxon>
        <taxon>Theropoda</taxon>
        <taxon>Coelurosauria</taxon>
        <taxon>Aves</taxon>
        <taxon>Neognathae</taxon>
        <taxon>Galloanserae</taxon>
        <taxon>Galliformes</taxon>
        <taxon>Phasianidae</taxon>
        <taxon>Phasianinae</taxon>
        <taxon>Pavo</taxon>
    </lineage>
</organism>
<evidence type="ECO:0000313" key="2">
    <source>
        <dbReference type="Proteomes" id="UP000694428"/>
    </source>
</evidence>
<keyword evidence="2" id="KW-1185">Reference proteome</keyword>
<proteinExistence type="predicted"/>
<name>A0A8C9FRC1_PAVCR</name>
<reference evidence="1" key="2">
    <citation type="submission" date="2025-09" db="UniProtKB">
        <authorList>
            <consortium name="Ensembl"/>
        </authorList>
    </citation>
    <scope>IDENTIFICATION</scope>
</reference>
<evidence type="ECO:0000313" key="1">
    <source>
        <dbReference type="Ensembl" id="ENSPSTP00000019421.1"/>
    </source>
</evidence>